<dbReference type="PANTHER" id="PTHR42655">
    <property type="entry name" value="GLYCOGEN PHOSPHORYLASE"/>
    <property type="match status" value="1"/>
</dbReference>
<dbReference type="PIRSF" id="PIRSF000460">
    <property type="entry name" value="Pprylas_GlgP"/>
    <property type="match status" value="1"/>
</dbReference>
<dbReference type="eggNOG" id="COG0058">
    <property type="taxonomic scope" value="Bacteria"/>
</dbReference>
<sequence>MDSMKDKFPKIPERITGLGELAYNLWWSWNPAARMLFKSLDRQAWKESVHNPVRMLREIPVEILESAVNNPQYLKYYDETMSEFNRYMEVNSCWFTENITSSVCLPVAYFSAEYGLHHSLPFYAGGLGFLAGDHIKECSDLGIPLIAIGFMYPEGYFRQKIRVDGWQETVNETLNRDVTPITKVLNKNGEQLVVKVPFTEPPIHVVLWKVDVGRVKLYLMDTDIEINAPWHRTISSQLYVGDIEHRLLQELVLGIGGSEVLREVGIHDYILHLNEGHTSFALIERVRTRMASGMSYDDAVRFVRNTSIFTTHTPVPAGIDVFPFYLMDKYFSGYYSISGLNRDSFFRLGTHPENPSAGFNMAVLALNLTAYHNGVSKKHGEVARQMWQSVWPDKKVHDVPIDYITNGVHVPTWLEPKMEILFNRYLGPDWKQHHDSPDAWRAVDDIPNRELWQVYMWTKTKLVNAVRELARKKWVEEKADPLNVISGGTLLDPLALTIGFARRFATYKRAYLIFSSLERLKRLLNNRWRPVQIIFAGKAHPADDEGKRVLQKVFNNVCDPAMGGHIAFIENYDEQLAQYLVHGVDVWLNNPVPPLEASGTSGMKAAINGVPTLSILDGWWLEGYNGKNGWAFEGCGSDIGDAESIYRLLENNIIPLYYNQDQDGVPQEWVRIMKESIKSTGAAFSARRMVKEYALRFYQHALKADLTWI</sequence>
<evidence type="ECO:0000256" key="1">
    <source>
        <dbReference type="ARBA" id="ARBA00001275"/>
    </source>
</evidence>
<keyword evidence="3" id="KW-0021">Allosteric enzyme</keyword>
<dbReference type="InterPro" id="IPR024517">
    <property type="entry name" value="Glycogen_phosphorylase_DUF3417"/>
</dbReference>
<proteinExistence type="inferred from homology"/>
<dbReference type="Proteomes" id="UP000030652">
    <property type="component" value="Unassembled WGS sequence"/>
</dbReference>
<evidence type="ECO:0000256" key="3">
    <source>
        <dbReference type="ARBA" id="ARBA00022533"/>
    </source>
</evidence>
<dbReference type="PATRIC" id="fig|237368.3.peg.1786"/>
<dbReference type="Gene3D" id="3.40.50.2000">
    <property type="entry name" value="Glycogen Phosphorylase B"/>
    <property type="match status" value="3"/>
</dbReference>
<dbReference type="InterPro" id="IPR000811">
    <property type="entry name" value="Glyco_trans_35"/>
</dbReference>
<dbReference type="Pfam" id="PF11897">
    <property type="entry name" value="DUF3417"/>
    <property type="match status" value="1"/>
</dbReference>
<accession>A0A0B0EJ44</accession>
<dbReference type="GO" id="GO:0030170">
    <property type="term" value="F:pyridoxal phosphate binding"/>
    <property type="evidence" value="ECO:0007669"/>
    <property type="project" value="InterPro"/>
</dbReference>
<organism evidence="6 7">
    <name type="scientific">Candidatus Scalindua brodae</name>
    <dbReference type="NCBI Taxonomy" id="237368"/>
    <lineage>
        <taxon>Bacteria</taxon>
        <taxon>Pseudomonadati</taxon>
        <taxon>Planctomycetota</taxon>
        <taxon>Candidatus Brocadiia</taxon>
        <taxon>Candidatus Brocadiales</taxon>
        <taxon>Candidatus Scalinduaceae</taxon>
        <taxon>Candidatus Scalindua</taxon>
    </lineage>
</organism>
<dbReference type="Pfam" id="PF00343">
    <property type="entry name" value="Phosphorylase"/>
    <property type="match status" value="1"/>
</dbReference>
<dbReference type="AlphaFoldDB" id="A0A0B0EJ44"/>
<comment type="caution">
    <text evidence="6">The sequence shown here is derived from an EMBL/GenBank/DDBJ whole genome shotgun (WGS) entry which is preliminary data.</text>
</comment>
<comment type="similarity">
    <text evidence="2">Belongs to the glycogen phosphorylase family.</text>
</comment>
<keyword evidence="4" id="KW-0663">Pyridoxal phosphate</keyword>
<evidence type="ECO:0000313" key="6">
    <source>
        <dbReference type="EMBL" id="KHE92604.1"/>
    </source>
</evidence>
<name>A0A0B0EJ44_9BACT</name>
<dbReference type="GO" id="GO:0005975">
    <property type="term" value="P:carbohydrate metabolic process"/>
    <property type="evidence" value="ECO:0007669"/>
    <property type="project" value="InterPro"/>
</dbReference>
<gene>
    <name evidence="6" type="ORF">SCABRO_01637</name>
</gene>
<evidence type="ECO:0000259" key="5">
    <source>
        <dbReference type="Pfam" id="PF11897"/>
    </source>
</evidence>
<evidence type="ECO:0000256" key="4">
    <source>
        <dbReference type="PIRSR" id="PIRSR000460-1"/>
    </source>
</evidence>
<evidence type="ECO:0000256" key="2">
    <source>
        <dbReference type="ARBA" id="ARBA00006047"/>
    </source>
</evidence>
<dbReference type="PANTHER" id="PTHR42655:SF1">
    <property type="entry name" value="GLYCOGEN PHOSPHORYLASE"/>
    <property type="match status" value="1"/>
</dbReference>
<comment type="catalytic activity">
    <reaction evidence="1">
        <text>[(1-&gt;4)-alpha-D-glucosyl](n) + phosphate = [(1-&gt;4)-alpha-D-glucosyl](n-1) + alpha-D-glucose 1-phosphate</text>
        <dbReference type="Rhea" id="RHEA:41732"/>
        <dbReference type="Rhea" id="RHEA-COMP:9584"/>
        <dbReference type="Rhea" id="RHEA-COMP:9586"/>
        <dbReference type="ChEBI" id="CHEBI:15444"/>
        <dbReference type="ChEBI" id="CHEBI:43474"/>
        <dbReference type="ChEBI" id="CHEBI:58601"/>
        <dbReference type="EC" id="2.4.1.1"/>
    </reaction>
</comment>
<dbReference type="GO" id="GO:0008184">
    <property type="term" value="F:glycogen phosphorylase activity"/>
    <property type="evidence" value="ECO:0007669"/>
    <property type="project" value="InterPro"/>
</dbReference>
<evidence type="ECO:0000313" key="7">
    <source>
        <dbReference type="Proteomes" id="UP000030652"/>
    </source>
</evidence>
<feature type="modified residue" description="N6-(pyridoxal phosphate)lysine" evidence="4">
    <location>
        <position position="604"/>
    </location>
</feature>
<feature type="domain" description="DUF3417" evidence="5">
    <location>
        <begin position="11"/>
        <end position="120"/>
    </location>
</feature>
<protein>
    <submittedName>
        <fullName evidence="6">Glycogen phosphorylase</fullName>
    </submittedName>
</protein>
<reference evidence="6 7" key="1">
    <citation type="submission" date="2014-10" db="EMBL/GenBank/DDBJ databases">
        <title>Draft genome of anammox bacterium scalindua brodae, obtained using differential coverage binning of sequence data from two enrichment reactors.</title>
        <authorList>
            <person name="Speth D.R."/>
            <person name="Russ L."/>
            <person name="Kartal B."/>
            <person name="Op den Camp H.J."/>
            <person name="Dutilh B.E."/>
            <person name="Jetten M.S."/>
        </authorList>
    </citation>
    <scope>NUCLEOTIDE SEQUENCE [LARGE SCALE GENOMIC DNA]</scope>
    <source>
        <strain evidence="6">RU1</strain>
    </source>
</reference>
<dbReference type="SUPFAM" id="SSF53756">
    <property type="entry name" value="UDP-Glycosyltransferase/glycogen phosphorylase"/>
    <property type="match status" value="1"/>
</dbReference>
<dbReference type="EMBL" id="JRYO01000115">
    <property type="protein sequence ID" value="KHE92604.1"/>
    <property type="molecule type" value="Genomic_DNA"/>
</dbReference>
<dbReference type="NCBIfam" id="TIGR02094">
    <property type="entry name" value="more_P_ylases"/>
    <property type="match status" value="1"/>
</dbReference>
<dbReference type="InterPro" id="IPR052182">
    <property type="entry name" value="Glycogen/Maltodextrin_Phosph"/>
</dbReference>
<dbReference type="InterPro" id="IPR011834">
    <property type="entry name" value="Agluc_phsphrylas"/>
</dbReference>